<comment type="caution">
    <text evidence="2">The sequence shown here is derived from an EMBL/GenBank/DDBJ whole genome shotgun (WGS) entry which is preliminary data.</text>
</comment>
<keyword evidence="1" id="KW-0812">Transmembrane</keyword>
<proteinExistence type="predicted"/>
<name>A0A166F7M8_9EURY</name>
<organism evidence="2 3">
    <name type="scientific">Methanobrevibacter cuticularis</name>
    <dbReference type="NCBI Taxonomy" id="47311"/>
    <lineage>
        <taxon>Archaea</taxon>
        <taxon>Methanobacteriati</taxon>
        <taxon>Methanobacteriota</taxon>
        <taxon>Methanomada group</taxon>
        <taxon>Methanobacteria</taxon>
        <taxon>Methanobacteriales</taxon>
        <taxon>Methanobacteriaceae</taxon>
        <taxon>Methanobrevibacter</taxon>
    </lineage>
</organism>
<gene>
    <name evidence="2" type="ORF">MBCUT_02680</name>
</gene>
<evidence type="ECO:0000313" key="2">
    <source>
        <dbReference type="EMBL" id="KZX17400.1"/>
    </source>
</evidence>
<dbReference type="Pfam" id="PF26119">
    <property type="entry name" value="DUF8036"/>
    <property type="match status" value="1"/>
</dbReference>
<evidence type="ECO:0000256" key="1">
    <source>
        <dbReference type="SAM" id="Phobius"/>
    </source>
</evidence>
<keyword evidence="3" id="KW-1185">Reference proteome</keyword>
<protein>
    <submittedName>
        <fullName evidence="2">Uncharacterized protein</fullName>
    </submittedName>
</protein>
<keyword evidence="1" id="KW-0472">Membrane</keyword>
<dbReference type="PATRIC" id="fig|47311.3.peg.291"/>
<dbReference type="EMBL" id="LWMW01000044">
    <property type="protein sequence ID" value="KZX17400.1"/>
    <property type="molecule type" value="Genomic_DNA"/>
</dbReference>
<sequence>MIFESIQITLTTIIVLIKLIILGRLFSIFLQNYFKFKARFTIGLLTFTSLIIIENVFTLATILLSIDLLMPLIENIIELMGIIVLYILIAKN</sequence>
<dbReference type="InterPro" id="IPR058349">
    <property type="entry name" value="DUF8036"/>
</dbReference>
<feature type="transmembrane region" description="Helical" evidence="1">
    <location>
        <begin position="72"/>
        <end position="89"/>
    </location>
</feature>
<feature type="transmembrane region" description="Helical" evidence="1">
    <location>
        <begin position="42"/>
        <end position="66"/>
    </location>
</feature>
<evidence type="ECO:0000313" key="3">
    <source>
        <dbReference type="Proteomes" id="UP000077275"/>
    </source>
</evidence>
<keyword evidence="1" id="KW-1133">Transmembrane helix</keyword>
<dbReference type="AlphaFoldDB" id="A0A166F7M8"/>
<accession>A0A166F7M8</accession>
<dbReference type="Proteomes" id="UP000077275">
    <property type="component" value="Unassembled WGS sequence"/>
</dbReference>
<feature type="transmembrane region" description="Helical" evidence="1">
    <location>
        <begin position="6"/>
        <end position="30"/>
    </location>
</feature>
<reference evidence="2 3" key="1">
    <citation type="submission" date="2016-04" db="EMBL/GenBank/DDBJ databases">
        <title>Genome sequence of Methanobrevibacter cuticularis DSM 11139.</title>
        <authorList>
            <person name="Poehlein A."/>
            <person name="Seedorf H."/>
            <person name="Daniel R."/>
        </authorList>
    </citation>
    <scope>NUCLEOTIDE SEQUENCE [LARGE SCALE GENOMIC DNA]</scope>
    <source>
        <strain evidence="2 3">DSM 11139</strain>
    </source>
</reference>